<dbReference type="RefSeq" id="WP_072862587.1">
    <property type="nucleotide sequence ID" value="NZ_FQUX01000004.1"/>
</dbReference>
<keyword evidence="1" id="KW-0812">Transmembrane</keyword>
<dbReference type="EMBL" id="FQUX01000004">
    <property type="protein sequence ID" value="SHF48403.1"/>
    <property type="molecule type" value="Genomic_DNA"/>
</dbReference>
<name>A0A1M5C0W8_9FLAO</name>
<dbReference type="Proteomes" id="UP000184406">
    <property type="component" value="Unassembled WGS sequence"/>
</dbReference>
<keyword evidence="1" id="KW-0472">Membrane</keyword>
<protein>
    <recommendedName>
        <fullName evidence="4">DUF748 domain-containing protein</fullName>
    </recommendedName>
</protein>
<gene>
    <name evidence="2" type="ORF">SAMN03080594_104323</name>
</gene>
<evidence type="ECO:0000256" key="1">
    <source>
        <dbReference type="SAM" id="Phobius"/>
    </source>
</evidence>
<keyword evidence="1" id="KW-1133">Transmembrane helix</keyword>
<organism evidence="2 3">
    <name type="scientific">Arenibacter palladensis</name>
    <dbReference type="NCBI Taxonomy" id="237373"/>
    <lineage>
        <taxon>Bacteria</taxon>
        <taxon>Pseudomonadati</taxon>
        <taxon>Bacteroidota</taxon>
        <taxon>Flavobacteriia</taxon>
        <taxon>Flavobacteriales</taxon>
        <taxon>Flavobacteriaceae</taxon>
        <taxon>Arenibacter</taxon>
    </lineage>
</organism>
<accession>A0A1M5C0W8</accession>
<evidence type="ECO:0000313" key="2">
    <source>
        <dbReference type="EMBL" id="SHF48403.1"/>
    </source>
</evidence>
<dbReference type="AlphaFoldDB" id="A0A1M5C0W8"/>
<reference evidence="3" key="1">
    <citation type="submission" date="2016-11" db="EMBL/GenBank/DDBJ databases">
        <authorList>
            <person name="Varghese N."/>
            <person name="Submissions S."/>
        </authorList>
    </citation>
    <scope>NUCLEOTIDE SEQUENCE [LARGE SCALE GENOMIC DNA]</scope>
    <source>
        <strain evidence="3">DSM 17539</strain>
    </source>
</reference>
<evidence type="ECO:0000313" key="3">
    <source>
        <dbReference type="Proteomes" id="UP000184406"/>
    </source>
</evidence>
<evidence type="ECO:0008006" key="4">
    <source>
        <dbReference type="Google" id="ProtNLM"/>
    </source>
</evidence>
<proteinExistence type="predicted"/>
<feature type="transmembrane region" description="Helical" evidence="1">
    <location>
        <begin position="12"/>
        <end position="32"/>
    </location>
</feature>
<dbReference type="OrthoDB" id="1412480at2"/>
<keyword evidence="3" id="KW-1185">Reference proteome</keyword>
<sequence>MADGKLKKRIVWIITIPIFLILLLFAILQWRAKSYIENFLSQKIPDHIHLTYGKIEVNLIKGSVGLTDVGLEFLDKEAKITKAGMRLEAIDLKGLGYYQALFCNTIDFREIRLLRPKAEYYQGDHEVENDGVVATDSAKERTLSIAQLSIVDGEFRLMAKSADSVVFSMENLNFSLENLKLDRETIEREIPFSYGDYDLSSGRVYADLGPYEALTLSGTSIKDKELQISNLSLRSKYNKATLSKKLDKEHDYIDLKIPELKLSGMDFGFNAERFFLNATSFILQNPNMEIFRDKLVQDDYEQKKLYSRMLRELPIDLNVSEVMVNNGYIAYSELVKMGTVPGEIVFADLEATISNVSNTHENREMTEIEAVAQLMGEAPIELRWNFDVHKENDAFFVSGVVKNFKSESINQFLRSNLRTEAEGDVQELYFTVSGDAVSSTGDMKMNYEDFRFTVLKKDRMGVNKLLTFVGNIFTNDGSKTDESGYRYGEIYAERDNTKSFFNYLWLNVMDGIVNTLTGDGKKE</sequence>